<dbReference type="Proteomes" id="UP000051927">
    <property type="component" value="Unassembled WGS sequence"/>
</dbReference>
<evidence type="ECO:0000313" key="4">
    <source>
        <dbReference type="Proteomes" id="UP000051927"/>
    </source>
</evidence>
<dbReference type="EMBL" id="JQCP01000004">
    <property type="protein sequence ID" value="KRO01568.1"/>
    <property type="molecule type" value="Genomic_DNA"/>
</dbReference>
<accession>A0ABR5PYJ3</accession>
<evidence type="ECO:0000256" key="1">
    <source>
        <dbReference type="SAM" id="Phobius"/>
    </source>
</evidence>
<feature type="transmembrane region" description="Helical" evidence="1">
    <location>
        <begin position="589"/>
        <end position="611"/>
    </location>
</feature>
<dbReference type="PANTHER" id="PTHR43185">
    <property type="entry name" value="FERROUS IRON TRANSPORT PROTEIN B"/>
    <property type="match status" value="1"/>
</dbReference>
<dbReference type="SUPFAM" id="SSF52540">
    <property type="entry name" value="P-loop containing nucleoside triphosphate hydrolases"/>
    <property type="match status" value="1"/>
</dbReference>
<feature type="transmembrane region" description="Helical" evidence="1">
    <location>
        <begin position="420"/>
        <end position="440"/>
    </location>
</feature>
<dbReference type="PROSITE" id="PS51711">
    <property type="entry name" value="G_FEOB"/>
    <property type="match status" value="1"/>
</dbReference>
<dbReference type="PRINTS" id="PR00326">
    <property type="entry name" value="GTP1OBG"/>
</dbReference>
<dbReference type="InterPro" id="IPR006073">
    <property type="entry name" value="GTP-bd"/>
</dbReference>
<feature type="transmembrane region" description="Helical" evidence="1">
    <location>
        <begin position="288"/>
        <end position="307"/>
    </location>
</feature>
<dbReference type="CDD" id="cd01879">
    <property type="entry name" value="FeoB"/>
    <property type="match status" value="1"/>
</dbReference>
<sequence>MSCEACASVKSSCEHCSHGSVEFTKRGDACIALLGQPNSGKSTLFNGLTGSRQHVGNWPGKTVERKEGEFCRGDATYQVVDLPGAYGLAANSPEEQITADFVTSGVVDVTLVMADASQLERSLYMLADFACIAPDAPCVLVLNLMDVAEQQGKRINAKKIEQRLGIPVVPFVAAESSNYDVLLEAIDCALSKKPLLDTKLLNIEMSHRADTIQGRGAAKFAWIEKIIEGAETAPEATHTLSRFDRLATASRASKPLAIAMILVGFVLAFIPATPIMLLGGGISSLGQMAAAALINAGAPAILASILWGVVANSLCFAVMMTGYVFGINLVFLAYEEWGYMARISYVFDETLSRFGLQGKSLMPFLMCFGCTMGGVSGARVIDSWGQRMLTMMMAWAIPCGSTWGIVPVLAVTFFGVGAPLVIVAIFAVSLLLMWLIGIIFGPHLVPKGDRSGLVMELPPYHKPRAKNVLRGALIKCWSMFRRAFKVVAVFTLGIWLLTYTASGNIEDSALYAIGIAIEPVTRIFGMGWETFTAWVCALAVKESAVGVFSALFAGGSTPNAVIMSAVSGSATVAPNIGELIAARISAPEALAFIFAFTFNVPCAASCSMTVAEAHSPKWVGITAAFYICSALLLGCAAYHVGLLLFG</sequence>
<organism evidence="3 4">
    <name type="scientific">Lancefieldella rimae</name>
    <dbReference type="NCBI Taxonomy" id="1383"/>
    <lineage>
        <taxon>Bacteria</taxon>
        <taxon>Bacillati</taxon>
        <taxon>Actinomycetota</taxon>
        <taxon>Coriobacteriia</taxon>
        <taxon>Coriobacteriales</taxon>
        <taxon>Atopobiaceae</taxon>
        <taxon>Lancefieldella</taxon>
    </lineage>
</organism>
<keyword evidence="1" id="KW-1133">Transmembrane helix</keyword>
<dbReference type="PANTHER" id="PTHR43185:SF2">
    <property type="entry name" value="FERROUS IRON TRANSPORT PROTEIN B"/>
    <property type="match status" value="1"/>
</dbReference>
<protein>
    <submittedName>
        <fullName evidence="3">Ferrous iron transport protein B</fullName>
    </submittedName>
</protein>
<feature type="domain" description="FeoB-type G" evidence="2">
    <location>
        <begin position="28"/>
        <end position="192"/>
    </location>
</feature>
<name>A0ABR5PYJ3_9ACTN</name>
<keyword evidence="1" id="KW-0812">Transmembrane</keyword>
<dbReference type="RefSeq" id="WP_003150056.1">
    <property type="nucleotide sequence ID" value="NZ_JQCP01000004.1"/>
</dbReference>
<feature type="transmembrane region" description="Helical" evidence="1">
    <location>
        <begin position="623"/>
        <end position="645"/>
    </location>
</feature>
<dbReference type="Pfam" id="PF07664">
    <property type="entry name" value="FeoB_C"/>
    <property type="match status" value="1"/>
</dbReference>
<feature type="transmembrane region" description="Helical" evidence="1">
    <location>
        <begin position="560"/>
        <end position="577"/>
    </location>
</feature>
<keyword evidence="4" id="KW-1185">Reference proteome</keyword>
<feature type="transmembrane region" description="Helical" evidence="1">
    <location>
        <begin position="314"/>
        <end position="334"/>
    </location>
</feature>
<dbReference type="Pfam" id="PF02421">
    <property type="entry name" value="FeoB_N"/>
    <property type="match status" value="1"/>
</dbReference>
<feature type="transmembrane region" description="Helical" evidence="1">
    <location>
        <begin position="483"/>
        <end position="502"/>
    </location>
</feature>
<evidence type="ECO:0000259" key="2">
    <source>
        <dbReference type="PROSITE" id="PS51711"/>
    </source>
</evidence>
<feature type="transmembrane region" description="Helical" evidence="1">
    <location>
        <begin position="361"/>
        <end position="381"/>
    </location>
</feature>
<dbReference type="GeneID" id="84904919"/>
<keyword evidence="1" id="KW-0472">Membrane</keyword>
<dbReference type="InterPro" id="IPR027417">
    <property type="entry name" value="P-loop_NTPase"/>
</dbReference>
<dbReference type="InterPro" id="IPR030389">
    <property type="entry name" value="G_FEOB_dom"/>
</dbReference>
<dbReference type="Gene3D" id="3.40.50.300">
    <property type="entry name" value="P-loop containing nucleotide triphosphate hydrolases"/>
    <property type="match status" value="1"/>
</dbReference>
<dbReference type="InterPro" id="IPR011640">
    <property type="entry name" value="Fe2_transport_prot_B_C"/>
</dbReference>
<gene>
    <name evidence="3" type="ORF">IV60_GL001440</name>
</gene>
<dbReference type="InterPro" id="IPR050860">
    <property type="entry name" value="FeoB_GTPase"/>
</dbReference>
<comment type="caution">
    <text evidence="3">The sequence shown here is derived from an EMBL/GenBank/DDBJ whole genome shotgun (WGS) entry which is preliminary data.</text>
</comment>
<proteinExistence type="predicted"/>
<reference evidence="3 4" key="1">
    <citation type="journal article" date="2015" name="Genome Announc.">
        <title>Expanding the biotechnology potential of lactobacilli through comparative genomics of 213 strains and associated genera.</title>
        <authorList>
            <person name="Sun Z."/>
            <person name="Harris H.M."/>
            <person name="McCann A."/>
            <person name="Guo C."/>
            <person name="Argimon S."/>
            <person name="Zhang W."/>
            <person name="Yang X."/>
            <person name="Jeffery I.B."/>
            <person name="Cooney J.C."/>
            <person name="Kagawa T.F."/>
            <person name="Liu W."/>
            <person name="Song Y."/>
            <person name="Salvetti E."/>
            <person name="Wrobel A."/>
            <person name="Rasinkangas P."/>
            <person name="Parkhill J."/>
            <person name="Rea M.C."/>
            <person name="O'Sullivan O."/>
            <person name="Ritari J."/>
            <person name="Douillard F.P."/>
            <person name="Paul Ross R."/>
            <person name="Yang R."/>
            <person name="Briner A.E."/>
            <person name="Felis G.E."/>
            <person name="de Vos W.M."/>
            <person name="Barrangou R."/>
            <person name="Klaenhammer T.R."/>
            <person name="Caufield P.W."/>
            <person name="Cui Y."/>
            <person name="Zhang H."/>
            <person name="O'Toole P.W."/>
        </authorList>
    </citation>
    <scope>NUCLEOTIDE SEQUENCE [LARGE SCALE GENOMIC DNA]</scope>
    <source>
        <strain evidence="3 4">DSM 7090</strain>
    </source>
</reference>
<feature type="transmembrane region" description="Helical" evidence="1">
    <location>
        <begin position="256"/>
        <end position="282"/>
    </location>
</feature>
<evidence type="ECO:0000313" key="3">
    <source>
        <dbReference type="EMBL" id="KRO01568.1"/>
    </source>
</evidence>
<feature type="transmembrane region" description="Helical" evidence="1">
    <location>
        <begin position="393"/>
        <end position="414"/>
    </location>
</feature>